<dbReference type="InterPro" id="IPR001356">
    <property type="entry name" value="HD"/>
</dbReference>
<dbReference type="Proteomes" id="UP000014071">
    <property type="component" value="Unassembled WGS sequence"/>
</dbReference>
<evidence type="ECO:0000256" key="5">
    <source>
        <dbReference type="RuleBase" id="RU000682"/>
    </source>
</evidence>
<evidence type="ECO:0000256" key="1">
    <source>
        <dbReference type="ARBA" id="ARBA00023125"/>
    </source>
</evidence>
<feature type="compositionally biased region" description="Low complexity" evidence="6">
    <location>
        <begin position="280"/>
        <end position="299"/>
    </location>
</feature>
<keyword evidence="3 4" id="KW-0539">Nucleus</keyword>
<dbReference type="SMART" id="SM00389">
    <property type="entry name" value="HOX"/>
    <property type="match status" value="1"/>
</dbReference>
<evidence type="ECO:0000256" key="4">
    <source>
        <dbReference type="PROSITE-ProRule" id="PRU00108"/>
    </source>
</evidence>
<dbReference type="PROSITE" id="PS50071">
    <property type="entry name" value="HOMEOBOX_2"/>
    <property type="match status" value="1"/>
</dbReference>
<feature type="region of interest" description="Disordered" evidence="6">
    <location>
        <begin position="204"/>
        <end position="386"/>
    </location>
</feature>
<protein>
    <recommendedName>
        <fullName evidence="7">Homeobox domain-containing protein</fullName>
    </recommendedName>
</protein>
<name>R9P1H3_PSEHS</name>
<dbReference type="Gene3D" id="1.10.10.60">
    <property type="entry name" value="Homeodomain-like"/>
    <property type="match status" value="1"/>
</dbReference>
<dbReference type="eggNOG" id="KOG0490">
    <property type="taxonomic scope" value="Eukaryota"/>
</dbReference>
<feature type="compositionally biased region" description="Low complexity" evidence="6">
    <location>
        <begin position="247"/>
        <end position="256"/>
    </location>
</feature>
<feature type="compositionally biased region" description="Low complexity" evidence="6">
    <location>
        <begin position="345"/>
        <end position="358"/>
    </location>
</feature>
<comment type="subcellular location">
    <subcellularLocation>
        <location evidence="4 5">Nucleus</location>
    </subcellularLocation>
</comment>
<sequence>MSLSTQQPYGYPSTHQQASGMTGSLAYPSSVSAPLPSPGLVYGSSSSSSQLSGGGYDAYSQPSFSSQYVSYLPPSLHDSRFYPLNPFEIKHRRRTTKTQFRVLESTFREVPKPNATLRKQISAQLDMPVRAVQIWFQNRRAKAKAMEKKRTGGGGGNISGSSGEVAAAGTSAGVERAKVQSSGMTGSGHLGYNEAGEQRYYDEGLRGGAGATASAGFDHGSNRPTSRSMDLPPLRNVDQLRSGDNYTTTTASSTTAPALPPIESRDRRPPSLASSMTMHPASTLSLASGSASGAPSHATYSDDQAGIPRASVAHTGLPGPAAITGMTNDDTHHTASGSLLAVGGLPSSSARPASRMPSLAPPALPSPSSRSFTEDHPNRFWSSTQQ</sequence>
<dbReference type="GO" id="GO:0000981">
    <property type="term" value="F:DNA-binding transcription factor activity, RNA polymerase II-specific"/>
    <property type="evidence" value="ECO:0007669"/>
    <property type="project" value="InterPro"/>
</dbReference>
<dbReference type="GeneID" id="24107838"/>
<organism evidence="8 9">
    <name type="scientific">Pseudozyma hubeiensis (strain SY62)</name>
    <name type="common">Yeast</name>
    <dbReference type="NCBI Taxonomy" id="1305764"/>
    <lineage>
        <taxon>Eukaryota</taxon>
        <taxon>Fungi</taxon>
        <taxon>Dikarya</taxon>
        <taxon>Basidiomycota</taxon>
        <taxon>Ustilaginomycotina</taxon>
        <taxon>Ustilaginomycetes</taxon>
        <taxon>Ustilaginales</taxon>
        <taxon>Ustilaginaceae</taxon>
        <taxon>Pseudozyma</taxon>
    </lineage>
</organism>
<evidence type="ECO:0000256" key="2">
    <source>
        <dbReference type="ARBA" id="ARBA00023155"/>
    </source>
</evidence>
<dbReference type="HOGENOM" id="CLU_715959_0_0_1"/>
<dbReference type="PANTHER" id="PTHR24324">
    <property type="entry name" value="HOMEOBOX PROTEIN HHEX"/>
    <property type="match status" value="1"/>
</dbReference>
<evidence type="ECO:0000313" key="8">
    <source>
        <dbReference type="EMBL" id="GAC94972.1"/>
    </source>
</evidence>
<evidence type="ECO:0000313" key="9">
    <source>
        <dbReference type="Proteomes" id="UP000014071"/>
    </source>
</evidence>
<feature type="region of interest" description="Disordered" evidence="6">
    <location>
        <begin position="1"/>
        <end position="28"/>
    </location>
</feature>
<evidence type="ECO:0000256" key="6">
    <source>
        <dbReference type="SAM" id="MobiDB-lite"/>
    </source>
</evidence>
<dbReference type="InterPro" id="IPR017970">
    <property type="entry name" value="Homeobox_CS"/>
</dbReference>
<keyword evidence="1 4" id="KW-0238">DNA-binding</keyword>
<feature type="domain" description="Homeobox" evidence="7">
    <location>
        <begin position="86"/>
        <end position="146"/>
    </location>
</feature>
<dbReference type="PROSITE" id="PS00027">
    <property type="entry name" value="HOMEOBOX_1"/>
    <property type="match status" value="1"/>
</dbReference>
<dbReference type="Pfam" id="PF00046">
    <property type="entry name" value="Homeodomain"/>
    <property type="match status" value="1"/>
</dbReference>
<evidence type="ECO:0000256" key="3">
    <source>
        <dbReference type="ARBA" id="ARBA00023242"/>
    </source>
</evidence>
<keyword evidence="2 4" id="KW-0371">Homeobox</keyword>
<dbReference type="EMBL" id="DF238787">
    <property type="protein sequence ID" value="GAC94972.1"/>
    <property type="molecule type" value="Genomic_DNA"/>
</dbReference>
<dbReference type="RefSeq" id="XP_012188559.1">
    <property type="nucleotide sequence ID" value="XM_012333169.1"/>
</dbReference>
<dbReference type="AlphaFoldDB" id="R9P1H3"/>
<keyword evidence="9" id="KW-1185">Reference proteome</keyword>
<dbReference type="OrthoDB" id="6159439at2759"/>
<dbReference type="CDD" id="cd00086">
    <property type="entry name" value="homeodomain"/>
    <property type="match status" value="1"/>
</dbReference>
<dbReference type="GO" id="GO:0005634">
    <property type="term" value="C:nucleus"/>
    <property type="evidence" value="ECO:0007669"/>
    <property type="project" value="UniProtKB-SubCell"/>
</dbReference>
<dbReference type="InterPro" id="IPR009057">
    <property type="entry name" value="Homeodomain-like_sf"/>
</dbReference>
<proteinExistence type="predicted"/>
<gene>
    <name evidence="8" type="ORF">PHSY_002545</name>
</gene>
<dbReference type="GO" id="GO:0030154">
    <property type="term" value="P:cell differentiation"/>
    <property type="evidence" value="ECO:0007669"/>
    <property type="project" value="TreeGrafter"/>
</dbReference>
<dbReference type="GO" id="GO:0000978">
    <property type="term" value="F:RNA polymerase II cis-regulatory region sequence-specific DNA binding"/>
    <property type="evidence" value="ECO:0007669"/>
    <property type="project" value="TreeGrafter"/>
</dbReference>
<reference evidence="9" key="1">
    <citation type="journal article" date="2013" name="Genome Announc.">
        <title>Draft genome sequence of the basidiomycetous yeast-like fungus Pseudozyma hubeiensis SY62, which produces an abundant amount of the biosurfactant mannosylerythritol lipids.</title>
        <authorList>
            <person name="Konishi M."/>
            <person name="Hatada Y."/>
            <person name="Horiuchi J."/>
        </authorList>
    </citation>
    <scope>NUCLEOTIDE SEQUENCE [LARGE SCALE GENOMIC DNA]</scope>
    <source>
        <strain evidence="9">SY62</strain>
    </source>
</reference>
<dbReference type="InterPro" id="IPR051000">
    <property type="entry name" value="Homeobox_DNA-bind_prot"/>
</dbReference>
<dbReference type="PANTHER" id="PTHR24324:SF9">
    <property type="entry name" value="HOMEOBOX DOMAIN-CONTAINING PROTEIN"/>
    <property type="match status" value="1"/>
</dbReference>
<dbReference type="SUPFAM" id="SSF46689">
    <property type="entry name" value="Homeodomain-like"/>
    <property type="match status" value="1"/>
</dbReference>
<evidence type="ECO:0000259" key="7">
    <source>
        <dbReference type="PROSITE" id="PS50071"/>
    </source>
</evidence>
<feature type="DNA-binding region" description="Homeobox" evidence="4">
    <location>
        <begin position="88"/>
        <end position="147"/>
    </location>
</feature>
<dbReference type="STRING" id="1305764.R9P1H3"/>
<accession>R9P1H3</accession>